<proteinExistence type="predicted"/>
<sequence>MLLKRQFPTIDVDVMQNKLGGLNGTTEVHRKIKQTNTIKFSIALLEKRWSGILLGNSGELGNDIAQQSYPGSVSSQEAIKCLLKAPLLSDLLLWSNWDMLFAPSLGSFTHWLLNTSPIQELSCIVTTDGRFVRIDTSATVGQFLEAVIQQSPFQVAVKLLSLLHIYNGSSNAPISLLKCYAQRAVDAIMNRNIDLISTGSEGKIFVCEGLHAKISEQGACSSHYIGRIQGSLSNIDHTLQSIAKFILDCLGHLPSEFRSLAADILLSGLRTVTKNCYSAILHACSETWQLCMLHNIGLSLGVAEWVEDRDTTSWTEDIHAHGEIDSSSVPGGHPHENTSMLNDAADDMINEQSQSFNGLEAINNENTEVFDPIETESDMAELLATNKPAELNLEEAALIIETIRQEEFGLEQTLSYTDDSLLKKQHARLGRALHCLSQELYSQDSHIILELIQNADDNTYLKDVEPTLAFVLQENGIAILNNEKGFSADNIRALCDIGNSTKKGSNMGYIGNKGIGFKSVFRVTDAPEIHSNGFHVKFDITEGQIGFILPTAIPPLDSDPLSRLLSSEDGFDACSFWNTCILLPFRSNVSKGTGMCSVMSMFSDLDPSLLLFLHRLKCIKFKNVLNEKFLVMRRKSLANGIVRISHGNEAMSWLVINKKLHGSIVRHDVCSTEIAMAFPLQETEEGEYEPHLKQQPVFAFLPLRNYGLKFILQGDFVLPSSREEVDADSAWNQWLLSEFPSLFVSTQESFCALPCFRKCPGKAVKALMSFVPLLGEVHGFFSQLPHLILSKLRLTRCIVLEGSSLQWVHPCNTLRGWDKQARTLMSDALLDEHLHLGYLSKDIIISDTLSKALGIHEYGPKVLTDVISSICGTDGCLESLGLEWLCAWFVTLHLALLSHSSDNLPFKTSVESDILCSLRKLQCIPLSDGSFSSIADGPIWLNYDLLDSPSDSEISMQSFPVLYNNLRIVSPHILLMSCKNSYIMEEMKKDDLIDILLKIGVRKLSEHDIIKNHILVSLSNATDANAEEQIMTDYLSFIMLHLQSSCTSCDSGKEEIMSELRKRPVLLTNNGYKCPADVPIHFSKHYGNSVDIGKLLQNVDTTWIELDNCYLRHHSSALLQFKLKSWRQFFKELGVTDFVQLVKVEKNISEVDYVLDGTPSQVGMSGTPCVVYDWESPELANLLTIFSSNKYRENCIYLLEVLEKTWDDYYSMKSRSLGNATHCGENIAIESSFMKCLRNFKWIASSMDEDLHYARDLFCDLPNVRSLVGSVAPYAKPLITNKSLRKDIGFKTKVSYSDALLILNHWIASQGPFSARMDQMCKLYTFLTEGLANGEINIKRDFLSLSSIFTPLHCSRSTDVVTGRFMSSKDLYWHDPTGCSEVTDRFVSMKRNMLPRRMLSMAYPSLHEFFTEICGVPKVPTTSQYLEILLQLSSVTLPSQVANHVFRVFVRWANDLHSGSDKMNDILYLKESLQKLETTVLPTLVDKWMSLHPSFGLVCWADDDELKQQFKNSSEIEFIQFGELSLDDKQTLCVRVAELMDILGIPALSKVVYREAIFYGTGNNRRNASLISWLLPYMQRYIYKMHRDTYNNFQQNEAMKLSSLEVIVVQKLFFKYMLKGRDSSSKRRFECHCLLQANILYATQEADSHSVLLELSRLFFGGSGDLHFANFLHMVKIMSESGSTMDQIEFFIACNQKVPVLPEQESVWSFSSSFVDKEIFTSETVQLQPPSEPSHTLKRKRSPDIISSQPPSNKLSPDLRASLRIQQEINVNDMTSPPQLSKPVECGLTEDTVKLDHVVKEDLKRENNMLAEEIKMEVGDEPTCLGLEAASSPSPVDETTLTDVDEKFGDAAEEEDNTDTGAPCGSELGAVTPGGKAAVRKPSETSRTGRLGEVAVHQYLVEQLGANNVKWVNQESETGLPYDIVITLEGGSAEYVEVKATVSSRKDWFYMSPREWQFALEKGDSFSIAHVLLRGSDEANIVILKNPQKLCQQKVDLSLALMMSRKCRNLNQISVKLKPDAKSLTDESAS</sequence>
<reference evidence="1" key="2">
    <citation type="submission" date="2025-09" db="UniProtKB">
        <authorList>
            <consortium name="EnsemblPlants"/>
        </authorList>
    </citation>
    <scope>IDENTIFICATION</scope>
</reference>
<name>A0ACD5YGA4_AVESA</name>
<organism evidence="1 2">
    <name type="scientific">Avena sativa</name>
    <name type="common">Oat</name>
    <dbReference type="NCBI Taxonomy" id="4498"/>
    <lineage>
        <taxon>Eukaryota</taxon>
        <taxon>Viridiplantae</taxon>
        <taxon>Streptophyta</taxon>
        <taxon>Embryophyta</taxon>
        <taxon>Tracheophyta</taxon>
        <taxon>Spermatophyta</taxon>
        <taxon>Magnoliopsida</taxon>
        <taxon>Liliopsida</taxon>
        <taxon>Poales</taxon>
        <taxon>Poaceae</taxon>
        <taxon>BOP clade</taxon>
        <taxon>Pooideae</taxon>
        <taxon>Poodae</taxon>
        <taxon>Poeae</taxon>
        <taxon>Poeae Chloroplast Group 1 (Aveneae type)</taxon>
        <taxon>Aveninae</taxon>
        <taxon>Avena</taxon>
    </lineage>
</organism>
<protein>
    <submittedName>
        <fullName evidence="1">Uncharacterized protein</fullName>
    </submittedName>
</protein>
<evidence type="ECO:0000313" key="1">
    <source>
        <dbReference type="EnsemblPlants" id="AVESA.00010b.r2.5DG0967430.1.CDS"/>
    </source>
</evidence>
<dbReference type="EnsemblPlants" id="AVESA.00010b.r2.5DG0967430.1">
    <property type="protein sequence ID" value="AVESA.00010b.r2.5DG0967430.1.CDS"/>
    <property type="gene ID" value="AVESA.00010b.r2.5DG0967430"/>
</dbReference>
<accession>A0ACD5YGA4</accession>
<evidence type="ECO:0000313" key="2">
    <source>
        <dbReference type="Proteomes" id="UP001732700"/>
    </source>
</evidence>
<keyword evidence="2" id="KW-1185">Reference proteome</keyword>
<dbReference type="Proteomes" id="UP001732700">
    <property type="component" value="Chromosome 5D"/>
</dbReference>
<reference evidence="1" key="1">
    <citation type="submission" date="2021-05" db="EMBL/GenBank/DDBJ databases">
        <authorList>
            <person name="Scholz U."/>
            <person name="Mascher M."/>
            <person name="Fiebig A."/>
        </authorList>
    </citation>
    <scope>NUCLEOTIDE SEQUENCE [LARGE SCALE GENOMIC DNA]</scope>
</reference>